<evidence type="ECO:0000313" key="4">
    <source>
        <dbReference type="Proteomes" id="UP000183287"/>
    </source>
</evidence>
<proteinExistence type="predicted"/>
<dbReference type="EMBL" id="FOUB01000028">
    <property type="protein sequence ID" value="SFM43191.1"/>
    <property type="molecule type" value="Genomic_DNA"/>
</dbReference>
<evidence type="ECO:0000313" key="3">
    <source>
        <dbReference type="EMBL" id="SFM43191.1"/>
    </source>
</evidence>
<keyword evidence="4" id="KW-1185">Reference proteome</keyword>
<dbReference type="Pfam" id="PF13592">
    <property type="entry name" value="HTH_33"/>
    <property type="match status" value="1"/>
</dbReference>
<organism evidence="3 4">
    <name type="scientific">Nitrosomonas communis</name>
    <dbReference type="NCBI Taxonomy" id="44574"/>
    <lineage>
        <taxon>Bacteria</taxon>
        <taxon>Pseudomonadati</taxon>
        <taxon>Pseudomonadota</taxon>
        <taxon>Betaproteobacteria</taxon>
        <taxon>Nitrosomonadales</taxon>
        <taxon>Nitrosomonadaceae</taxon>
        <taxon>Nitrosomonas</taxon>
    </lineage>
</organism>
<dbReference type="InterPro" id="IPR025959">
    <property type="entry name" value="Winged_HTH_dom"/>
</dbReference>
<name>A0A1I4QT30_9PROT</name>
<dbReference type="Proteomes" id="UP000183287">
    <property type="component" value="Unassembled WGS sequence"/>
</dbReference>
<sequence length="181" mass="20267">MARVASGKEVLEQAKDLLVNASTIEELRQAQAVVLPLELGLSMEQTATAIGSSIGWACQLRRRLIRNGGIRETARPTRGGRRRQNLSREEEVIFLAPFIEKAAAGGILIVSEIKQTLDARLKRKTSLAATYNLLHRHGWRKLAPDKRHPKADVPAQDEWKKNFKIPSQKLTRRGKQKDSCA</sequence>
<feature type="region of interest" description="Disordered" evidence="1">
    <location>
        <begin position="142"/>
        <end position="181"/>
    </location>
</feature>
<dbReference type="AlphaFoldDB" id="A0A1I4QT30"/>
<accession>A0A1I4QT30</accession>
<protein>
    <submittedName>
        <fullName evidence="3">Transposase</fullName>
    </submittedName>
</protein>
<evidence type="ECO:0000259" key="2">
    <source>
        <dbReference type="Pfam" id="PF13592"/>
    </source>
</evidence>
<feature type="domain" description="Winged helix-turn helix" evidence="2">
    <location>
        <begin position="111"/>
        <end position="162"/>
    </location>
</feature>
<evidence type="ECO:0000256" key="1">
    <source>
        <dbReference type="SAM" id="MobiDB-lite"/>
    </source>
</evidence>
<gene>
    <name evidence="3" type="ORF">SAMN05421863_102840</name>
</gene>
<reference evidence="4" key="1">
    <citation type="submission" date="2016-10" db="EMBL/GenBank/DDBJ databases">
        <authorList>
            <person name="Varghese N."/>
            <person name="Submissions S."/>
        </authorList>
    </citation>
    <scope>NUCLEOTIDE SEQUENCE [LARGE SCALE GENOMIC DNA]</scope>
    <source>
        <strain evidence="4">Nm44</strain>
    </source>
</reference>